<accession>A0AAV1VHQ1</accession>
<sequence length="43" mass="4831">MASRTITRRRGARGQLVLYNPHTVTNEVAQELEGVYGFQPKGK</sequence>
<evidence type="ECO:0000313" key="2">
    <source>
        <dbReference type="Proteomes" id="UP001162060"/>
    </source>
</evidence>
<gene>
    <name evidence="1" type="ORF">PM001_LOCUS30239</name>
</gene>
<name>A0AAV1VHQ1_9STRA</name>
<dbReference type="AlphaFoldDB" id="A0AAV1VHQ1"/>
<evidence type="ECO:0000313" key="1">
    <source>
        <dbReference type="EMBL" id="CAK7945089.1"/>
    </source>
</evidence>
<dbReference type="EMBL" id="CAKLBY020000312">
    <property type="protein sequence ID" value="CAK7945089.1"/>
    <property type="molecule type" value="Genomic_DNA"/>
</dbReference>
<protein>
    <submittedName>
        <fullName evidence="1">Uncharacterized protein</fullName>
    </submittedName>
</protein>
<dbReference type="Proteomes" id="UP001162060">
    <property type="component" value="Unassembled WGS sequence"/>
</dbReference>
<comment type="caution">
    <text evidence="1">The sequence shown here is derived from an EMBL/GenBank/DDBJ whole genome shotgun (WGS) entry which is preliminary data.</text>
</comment>
<proteinExistence type="predicted"/>
<reference evidence="1" key="1">
    <citation type="submission" date="2024-01" db="EMBL/GenBank/DDBJ databases">
        <authorList>
            <person name="Webb A."/>
        </authorList>
    </citation>
    <scope>NUCLEOTIDE SEQUENCE</scope>
    <source>
        <strain evidence="1">Pm1</strain>
    </source>
</reference>
<organism evidence="1 2">
    <name type="scientific">Peronospora matthiolae</name>
    <dbReference type="NCBI Taxonomy" id="2874970"/>
    <lineage>
        <taxon>Eukaryota</taxon>
        <taxon>Sar</taxon>
        <taxon>Stramenopiles</taxon>
        <taxon>Oomycota</taxon>
        <taxon>Peronosporomycetes</taxon>
        <taxon>Peronosporales</taxon>
        <taxon>Peronosporaceae</taxon>
        <taxon>Peronospora</taxon>
    </lineage>
</organism>